<feature type="compositionally biased region" description="Basic and acidic residues" evidence="1">
    <location>
        <begin position="1"/>
        <end position="12"/>
    </location>
</feature>
<evidence type="ECO:0000313" key="3">
    <source>
        <dbReference type="Proteomes" id="UP000324222"/>
    </source>
</evidence>
<comment type="caution">
    <text evidence="2">The sequence shown here is derived from an EMBL/GenBank/DDBJ whole genome shotgun (WGS) entry which is preliminary data.</text>
</comment>
<dbReference type="EMBL" id="VSRR010002990">
    <property type="protein sequence ID" value="MPC34131.1"/>
    <property type="molecule type" value="Genomic_DNA"/>
</dbReference>
<keyword evidence="3" id="KW-1185">Reference proteome</keyword>
<accession>A0A5B7EIB0</accession>
<organism evidence="2 3">
    <name type="scientific">Portunus trituberculatus</name>
    <name type="common">Swimming crab</name>
    <name type="synonym">Neptunus trituberculatus</name>
    <dbReference type="NCBI Taxonomy" id="210409"/>
    <lineage>
        <taxon>Eukaryota</taxon>
        <taxon>Metazoa</taxon>
        <taxon>Ecdysozoa</taxon>
        <taxon>Arthropoda</taxon>
        <taxon>Crustacea</taxon>
        <taxon>Multicrustacea</taxon>
        <taxon>Malacostraca</taxon>
        <taxon>Eumalacostraca</taxon>
        <taxon>Eucarida</taxon>
        <taxon>Decapoda</taxon>
        <taxon>Pleocyemata</taxon>
        <taxon>Brachyura</taxon>
        <taxon>Eubrachyura</taxon>
        <taxon>Portunoidea</taxon>
        <taxon>Portunidae</taxon>
        <taxon>Portuninae</taxon>
        <taxon>Portunus</taxon>
    </lineage>
</organism>
<sequence length="102" mass="11645">MVQFEDRSHFRSSECGTPIQQHHHQGRDTTERAGTSVSSCGFVTLAGSQVLFNQDWTFSKHRLFTFFNIIASHRGNEAVTQDHDEQRVRSSRASEIISYCVI</sequence>
<dbReference type="AlphaFoldDB" id="A0A5B7EIB0"/>
<gene>
    <name evidence="2" type="ORF">E2C01_027510</name>
</gene>
<protein>
    <submittedName>
        <fullName evidence="2">Uncharacterized protein</fullName>
    </submittedName>
</protein>
<proteinExistence type="predicted"/>
<name>A0A5B7EIB0_PORTR</name>
<reference evidence="2 3" key="1">
    <citation type="submission" date="2019-05" db="EMBL/GenBank/DDBJ databases">
        <title>Another draft genome of Portunus trituberculatus and its Hox gene families provides insights of decapod evolution.</title>
        <authorList>
            <person name="Jeong J.-H."/>
            <person name="Song I."/>
            <person name="Kim S."/>
            <person name="Choi T."/>
            <person name="Kim D."/>
            <person name="Ryu S."/>
            <person name="Kim W."/>
        </authorList>
    </citation>
    <scope>NUCLEOTIDE SEQUENCE [LARGE SCALE GENOMIC DNA]</scope>
    <source>
        <tissue evidence="2">Muscle</tissue>
    </source>
</reference>
<evidence type="ECO:0000256" key="1">
    <source>
        <dbReference type="SAM" id="MobiDB-lite"/>
    </source>
</evidence>
<evidence type="ECO:0000313" key="2">
    <source>
        <dbReference type="EMBL" id="MPC34131.1"/>
    </source>
</evidence>
<feature type="region of interest" description="Disordered" evidence="1">
    <location>
        <begin position="1"/>
        <end position="34"/>
    </location>
</feature>
<dbReference type="Proteomes" id="UP000324222">
    <property type="component" value="Unassembled WGS sequence"/>
</dbReference>